<dbReference type="PANTHER" id="PTHR23135">
    <property type="entry name" value="MUR LIGASE FAMILY MEMBER"/>
    <property type="match status" value="1"/>
</dbReference>
<dbReference type="Gene3D" id="3.40.1390.10">
    <property type="entry name" value="MurE/MurF, N-terminal domain"/>
    <property type="match status" value="1"/>
</dbReference>
<dbReference type="NCBIfam" id="TIGR01085">
    <property type="entry name" value="murE"/>
    <property type="match status" value="1"/>
</dbReference>
<keyword evidence="7" id="KW-0963">Cytoplasm</keyword>
<evidence type="ECO:0000259" key="10">
    <source>
        <dbReference type="Pfam" id="PF08245"/>
    </source>
</evidence>
<evidence type="ECO:0000256" key="3">
    <source>
        <dbReference type="ARBA" id="ARBA00022598"/>
    </source>
</evidence>
<proteinExistence type="inferred from homology"/>
<keyword evidence="7" id="KW-0067">ATP-binding</keyword>
<evidence type="ECO:0000256" key="4">
    <source>
        <dbReference type="ARBA" id="ARBA00022960"/>
    </source>
</evidence>
<dbReference type="EMBL" id="LQRP01000005">
    <property type="protein sequence ID" value="KXU00431.1"/>
    <property type="molecule type" value="Genomic_DNA"/>
</dbReference>
<dbReference type="InterPro" id="IPR035911">
    <property type="entry name" value="MurE/MurF_N"/>
</dbReference>
<evidence type="ECO:0000256" key="6">
    <source>
        <dbReference type="ARBA" id="ARBA00023316"/>
    </source>
</evidence>
<accession>A0A139QD90</accession>
<dbReference type="GO" id="GO:0051301">
    <property type="term" value="P:cell division"/>
    <property type="evidence" value="ECO:0007669"/>
    <property type="project" value="UniProtKB-KW"/>
</dbReference>
<organism evidence="11 12">
    <name type="scientific">Streptococcus oralis</name>
    <dbReference type="NCBI Taxonomy" id="1303"/>
    <lineage>
        <taxon>Bacteria</taxon>
        <taxon>Bacillati</taxon>
        <taxon>Bacillota</taxon>
        <taxon>Bacilli</taxon>
        <taxon>Lactobacillales</taxon>
        <taxon>Streptococcaceae</taxon>
        <taxon>Streptococcus</taxon>
    </lineage>
</organism>
<feature type="binding site" evidence="7">
    <location>
        <begin position="118"/>
        <end position="124"/>
    </location>
    <ligand>
        <name>ATP</name>
        <dbReference type="ChEBI" id="CHEBI:30616"/>
    </ligand>
</feature>
<comment type="function">
    <text evidence="7">Catalyzes the addition of L-lysine to the nucleotide precursor UDP-N-acetylmuramoyl-L-alanyl-D-glutamate (UMAG) in the biosynthesis of bacterial cell-wall peptidoglycan.</text>
</comment>
<name>A0A139QD90_STROR</name>
<dbReference type="SUPFAM" id="SSF63418">
    <property type="entry name" value="MurE/MurF N-terminal domain"/>
    <property type="match status" value="1"/>
</dbReference>
<dbReference type="GO" id="GO:0005524">
    <property type="term" value="F:ATP binding"/>
    <property type="evidence" value="ECO:0007669"/>
    <property type="project" value="UniProtKB-UniRule"/>
</dbReference>
<dbReference type="GO" id="GO:0005737">
    <property type="term" value="C:cytoplasm"/>
    <property type="evidence" value="ECO:0007669"/>
    <property type="project" value="UniProtKB-SubCell"/>
</dbReference>
<dbReference type="GO" id="GO:0008360">
    <property type="term" value="P:regulation of cell shape"/>
    <property type="evidence" value="ECO:0007669"/>
    <property type="project" value="UniProtKB-KW"/>
</dbReference>
<evidence type="ECO:0000256" key="1">
    <source>
        <dbReference type="ARBA" id="ARBA00004752"/>
    </source>
</evidence>
<dbReference type="NCBIfam" id="NF010628">
    <property type="entry name" value="PRK14022.1"/>
    <property type="match status" value="1"/>
</dbReference>
<keyword evidence="7" id="KW-0460">Magnesium</keyword>
<dbReference type="HAMAP" id="MF_00208">
    <property type="entry name" value="MurE"/>
    <property type="match status" value="1"/>
</dbReference>
<gene>
    <name evidence="7" type="primary">murE</name>
    <name evidence="11" type="ORF">SORDD30_00262</name>
</gene>
<dbReference type="InterPro" id="IPR004101">
    <property type="entry name" value="Mur_ligase_C"/>
</dbReference>
<comment type="cofactor">
    <cofactor evidence="7">
        <name>Mg(2+)</name>
        <dbReference type="ChEBI" id="CHEBI:18420"/>
    </cofactor>
</comment>
<dbReference type="AlphaFoldDB" id="A0A139QD90"/>
<dbReference type="Gene3D" id="3.40.1190.10">
    <property type="entry name" value="Mur-like, catalytic domain"/>
    <property type="match status" value="1"/>
</dbReference>
<dbReference type="PATRIC" id="fig|1303.83.peg.276"/>
<sequence length="481" mass="53783">MIKIETVLDILKKDSLFREIIDQGHYHYNYSEVVFDSISYDSRKVKEGTLFFAKGAAFKKEYLISAISQGLAWYVAEKDYEVGIPVIVVNDIKKAMSLIAMEFYGNPQEKLKILAFTGTKGKTTAAYFAYHILSQRYPTALLSTMNTTLDGETFFKSSFSTPENIDLFDMMAQAVKNGRTHLVMEVSSQAYLVHRVYGLTFDVGAFLNITPDHIGPIEHPSFEDYFYHKRLLMKNSRAVVINSDMDHFSVLKEQVEYQEHDFYGSKSDNQIENSKAFSFSATGKLAGDYDIQLIGHFNQENAISAGLACLRLGASLEDIKKGIATTRVPGRMEVLTQKNGAKVFIDYAHNGDSLKKLINVVETHQTGKIALVLGSTGNKGESRRKDFGLLLDQHPEIQVFLTSDDPNYEDPMAIAKEISSYISHPVEKIADREQAIKAAMAITNQELDAVIIAGKGADCYQIVQGKKEDYPGDAAVAERYL</sequence>
<dbReference type="SUPFAM" id="SSF53623">
    <property type="entry name" value="MurD-like peptide ligases, catalytic domain"/>
    <property type="match status" value="1"/>
</dbReference>
<feature type="short sequence motif" description="L-lysine recognition motif" evidence="7">
    <location>
        <begin position="404"/>
        <end position="407"/>
    </location>
</feature>
<dbReference type="SUPFAM" id="SSF53244">
    <property type="entry name" value="MurD-like peptide ligases, peptide-binding domain"/>
    <property type="match status" value="1"/>
</dbReference>
<dbReference type="RefSeq" id="WP_061420590.1">
    <property type="nucleotide sequence ID" value="NZ_KQ970370.1"/>
</dbReference>
<dbReference type="InterPro" id="IPR013221">
    <property type="entry name" value="Mur_ligase_cen"/>
</dbReference>
<evidence type="ECO:0000256" key="8">
    <source>
        <dbReference type="RuleBase" id="RU004135"/>
    </source>
</evidence>
<keyword evidence="7 8" id="KW-0131">Cell cycle</keyword>
<dbReference type="InterPro" id="IPR036565">
    <property type="entry name" value="Mur-like_cat_sf"/>
</dbReference>
<dbReference type="GO" id="GO:0071555">
    <property type="term" value="P:cell wall organization"/>
    <property type="evidence" value="ECO:0007669"/>
    <property type="project" value="UniProtKB-KW"/>
</dbReference>
<feature type="binding site" evidence="7">
    <location>
        <position position="195"/>
    </location>
    <ligand>
        <name>UDP-N-acetyl-alpha-D-muramoyl-L-alanyl-D-glutamate</name>
        <dbReference type="ChEBI" id="CHEBI:83900"/>
    </ligand>
</feature>
<dbReference type="EC" id="6.3.2.7" evidence="7"/>
<comment type="PTM">
    <text evidence="7">Carboxylation is probably crucial for Mg(2+) binding and, consequently, for the gamma-phosphate positioning of ATP.</text>
</comment>
<feature type="modified residue" description="N6-carboxylysine" evidence="7">
    <location>
        <position position="229"/>
    </location>
</feature>
<dbReference type="Proteomes" id="UP000070220">
    <property type="component" value="Unassembled WGS sequence"/>
</dbReference>
<protein>
    <recommendedName>
        <fullName evidence="7">UDP-N-acetylmuramoyl-L-alanyl-D-glutamate--L-lysine ligase</fullName>
        <ecNumber evidence="7">6.3.2.7</ecNumber>
    </recommendedName>
    <alternativeName>
        <fullName evidence="7">L-lysine-adding enzyme</fullName>
    </alternativeName>
    <alternativeName>
        <fullName evidence="7">UDP-MurNAc-L-Ala-D-Glu:L-Lys ligase</fullName>
    </alternativeName>
    <alternativeName>
        <fullName evidence="7">UDP-MurNAc-tripeptide synthetase</fullName>
    </alternativeName>
    <alternativeName>
        <fullName evidence="7">UDP-N-acetylmuramyl-tripeptide synthetase</fullName>
    </alternativeName>
</protein>
<dbReference type="GO" id="GO:0009252">
    <property type="term" value="P:peptidoglycan biosynthetic process"/>
    <property type="evidence" value="ECO:0007669"/>
    <property type="project" value="UniProtKB-UniRule"/>
</dbReference>
<evidence type="ECO:0000256" key="5">
    <source>
        <dbReference type="ARBA" id="ARBA00022984"/>
    </source>
</evidence>
<comment type="subcellular location">
    <subcellularLocation>
        <location evidence="7 8">Cytoplasm</location>
    </subcellularLocation>
</comment>
<evidence type="ECO:0000256" key="2">
    <source>
        <dbReference type="ARBA" id="ARBA00005898"/>
    </source>
</evidence>
<comment type="caution">
    <text evidence="11">The sequence shown here is derived from an EMBL/GenBank/DDBJ whole genome shotgun (WGS) entry which is preliminary data.</text>
</comment>
<keyword evidence="5 7" id="KW-0573">Peptidoglycan synthesis</keyword>
<keyword evidence="7 8" id="KW-0132">Cell division</keyword>
<comment type="similarity">
    <text evidence="2 7">Belongs to the MurCDEF family. MurE subfamily.</text>
</comment>
<feature type="domain" description="Mur ligase central" evidence="10">
    <location>
        <begin position="117"/>
        <end position="308"/>
    </location>
</feature>
<dbReference type="Pfam" id="PF02875">
    <property type="entry name" value="Mur_ligase_C"/>
    <property type="match status" value="1"/>
</dbReference>
<comment type="pathway">
    <text evidence="1 7 8">Cell wall biogenesis; peptidoglycan biosynthesis.</text>
</comment>
<keyword evidence="6 7" id="KW-0961">Cell wall biogenesis/degradation</keyword>
<evidence type="ECO:0000313" key="12">
    <source>
        <dbReference type="Proteomes" id="UP000070220"/>
    </source>
</evidence>
<keyword evidence="3 7" id="KW-0436">Ligase</keyword>
<feature type="domain" description="Mur ligase C-terminal" evidence="9">
    <location>
        <begin position="330"/>
        <end position="456"/>
    </location>
</feature>
<evidence type="ECO:0000313" key="11">
    <source>
        <dbReference type="EMBL" id="KXU00431.1"/>
    </source>
</evidence>
<dbReference type="Pfam" id="PF08245">
    <property type="entry name" value="Mur_ligase_M"/>
    <property type="match status" value="1"/>
</dbReference>
<keyword evidence="4 7" id="KW-0133">Cell shape</keyword>
<evidence type="ECO:0000256" key="7">
    <source>
        <dbReference type="HAMAP-Rule" id="MF_00208"/>
    </source>
</evidence>
<keyword evidence="7" id="KW-0547">Nucleotide-binding</keyword>
<feature type="binding site" evidence="7">
    <location>
        <position position="42"/>
    </location>
    <ligand>
        <name>UDP-N-acetyl-alpha-D-muramoyl-L-alanyl-D-glutamate</name>
        <dbReference type="ChEBI" id="CHEBI:83900"/>
    </ligand>
</feature>
<feature type="binding site" evidence="7">
    <location>
        <position position="187"/>
    </location>
    <ligand>
        <name>UDP-N-acetyl-alpha-D-muramoyl-L-alanyl-D-glutamate</name>
        <dbReference type="ChEBI" id="CHEBI:83900"/>
    </ligand>
</feature>
<reference evidence="11 12" key="1">
    <citation type="submission" date="2016-01" db="EMBL/GenBank/DDBJ databases">
        <title>Highly variable Streptococcus oralis are common among viridans streptococci isolated from primates.</title>
        <authorList>
            <person name="Denapaite D."/>
            <person name="Rieger M."/>
            <person name="Koendgen S."/>
            <person name="Brueckner R."/>
            <person name="Ochigava I."/>
            <person name="Kappeler P."/>
            <person name="Maetz-Rensing K."/>
            <person name="Leendertz F."/>
            <person name="Hakenbeck R."/>
        </authorList>
    </citation>
    <scope>NUCLEOTIDE SEQUENCE [LARGE SCALE GENOMIC DNA]</scope>
    <source>
        <strain evidence="11 12">DD30</strain>
    </source>
</reference>
<comment type="caution">
    <text evidence="7">Lacks conserved residue(s) required for the propagation of feature annotation.</text>
</comment>
<feature type="binding site" evidence="7">
    <location>
        <begin position="160"/>
        <end position="161"/>
    </location>
    <ligand>
        <name>UDP-N-acetyl-alpha-D-muramoyl-L-alanyl-D-glutamate</name>
        <dbReference type="ChEBI" id="CHEBI:83900"/>
    </ligand>
</feature>
<comment type="catalytic activity">
    <reaction evidence="7">
        <text>UDP-N-acetyl-alpha-D-muramoyl-L-alanyl-D-glutamate + L-lysine + ATP = UDP-N-acetyl-alpha-D-muramoyl-L-alanyl-gamma-D-glutamyl-L-lysine + ADP + phosphate + H(+)</text>
        <dbReference type="Rhea" id="RHEA:17969"/>
        <dbReference type="ChEBI" id="CHEBI:15378"/>
        <dbReference type="ChEBI" id="CHEBI:30616"/>
        <dbReference type="ChEBI" id="CHEBI:32551"/>
        <dbReference type="ChEBI" id="CHEBI:43474"/>
        <dbReference type="ChEBI" id="CHEBI:83900"/>
        <dbReference type="ChEBI" id="CHEBI:83903"/>
        <dbReference type="ChEBI" id="CHEBI:456216"/>
        <dbReference type="EC" id="6.3.2.7"/>
    </reaction>
</comment>
<dbReference type="PANTHER" id="PTHR23135:SF4">
    <property type="entry name" value="UDP-N-ACETYLMURAMOYL-L-ALANYL-D-GLUTAMATE--2,6-DIAMINOPIMELATE LIGASE MURE HOMOLOG, CHLOROPLASTIC"/>
    <property type="match status" value="1"/>
</dbReference>
<dbReference type="UniPathway" id="UPA00219"/>
<dbReference type="Gene3D" id="3.90.190.20">
    <property type="entry name" value="Mur ligase, C-terminal domain"/>
    <property type="match status" value="1"/>
</dbReference>
<evidence type="ECO:0000259" key="9">
    <source>
        <dbReference type="Pfam" id="PF02875"/>
    </source>
</evidence>
<dbReference type="GO" id="GO:0000287">
    <property type="term" value="F:magnesium ion binding"/>
    <property type="evidence" value="ECO:0007669"/>
    <property type="project" value="UniProtKB-UniRule"/>
</dbReference>
<dbReference type="GO" id="GO:0047482">
    <property type="term" value="F:UDP-N-acetylmuramoyl-L-alanyl-D-glutamate-L-lysine ligase activity"/>
    <property type="evidence" value="ECO:0007669"/>
    <property type="project" value="UniProtKB-UniRule"/>
</dbReference>
<dbReference type="InterPro" id="IPR036615">
    <property type="entry name" value="Mur_ligase_C_dom_sf"/>
</dbReference>
<dbReference type="InterPro" id="IPR005761">
    <property type="entry name" value="UDP-N-AcMur-Glu-dNH2Pim_ligase"/>
</dbReference>